<reference evidence="4 5" key="1">
    <citation type="submission" date="2020-08" db="EMBL/GenBank/DDBJ databases">
        <title>Genomic Encyclopedia of Type Strains, Phase IV (KMG-IV): sequencing the most valuable type-strain genomes for metagenomic binning, comparative biology and taxonomic classification.</title>
        <authorList>
            <person name="Goeker M."/>
        </authorList>
    </citation>
    <scope>NUCLEOTIDE SEQUENCE [LARGE SCALE GENOMIC DNA]</scope>
    <source>
        <strain evidence="4 5">DSM 26736</strain>
    </source>
</reference>
<gene>
    <name evidence="4" type="ORF">FHT02_001923</name>
</gene>
<accession>A0A840YQB0</accession>
<evidence type="ECO:0000313" key="5">
    <source>
        <dbReference type="Proteomes" id="UP000527143"/>
    </source>
</evidence>
<dbReference type="PANTHER" id="PTHR44196:SF2">
    <property type="entry name" value="SHORT-CHAIN DEHYDROGENASE-RELATED"/>
    <property type="match status" value="1"/>
</dbReference>
<dbReference type="Pfam" id="PF00106">
    <property type="entry name" value="adh_short"/>
    <property type="match status" value="1"/>
</dbReference>
<dbReference type="PROSITE" id="PS00061">
    <property type="entry name" value="ADH_SHORT"/>
    <property type="match status" value="1"/>
</dbReference>
<feature type="domain" description="Ketoreductase" evidence="3">
    <location>
        <begin position="10"/>
        <end position="191"/>
    </location>
</feature>
<dbReference type="GO" id="GO:0016020">
    <property type="term" value="C:membrane"/>
    <property type="evidence" value="ECO:0007669"/>
    <property type="project" value="TreeGrafter"/>
</dbReference>
<organism evidence="4 5">
    <name type="scientific">Sphingomonas xinjiangensis</name>
    <dbReference type="NCBI Taxonomy" id="643568"/>
    <lineage>
        <taxon>Bacteria</taxon>
        <taxon>Pseudomonadati</taxon>
        <taxon>Pseudomonadota</taxon>
        <taxon>Alphaproteobacteria</taxon>
        <taxon>Sphingomonadales</taxon>
        <taxon>Sphingomonadaceae</taxon>
        <taxon>Sphingomonas</taxon>
    </lineage>
</organism>
<dbReference type="RefSeq" id="WP_184086808.1">
    <property type="nucleotide sequence ID" value="NZ_JACIJF010000004.1"/>
</dbReference>
<dbReference type="SUPFAM" id="SSF51735">
    <property type="entry name" value="NAD(P)-binding Rossmann-fold domains"/>
    <property type="match status" value="1"/>
</dbReference>
<comment type="caution">
    <text evidence="4">The sequence shown here is derived from an EMBL/GenBank/DDBJ whole genome shotgun (WGS) entry which is preliminary data.</text>
</comment>
<dbReference type="InterPro" id="IPR002347">
    <property type="entry name" value="SDR_fam"/>
</dbReference>
<protein>
    <submittedName>
        <fullName evidence="4">Short-subunit dehydrogenase</fullName>
    </submittedName>
</protein>
<sequence>MTDLQTPNPKTALVTGGSSGIGLELARCFAKAHRRVIIVGKDEAKLARAADDLRGSGAHEVIAWSIDLAGEDGGARLFARAQEHGEAIDYLALNAGSGAWGKFIGETDWKLELEGIQVNNISVVQAAKLFIPAMVQRGEGRVLITSSVVALGPSAKLAVYSATKAFLYAFAEALREELLGTGVSVTALMPDLTQSDFFARAKVDPDSITAKEPKADPAHVAEIGYEAMMKGRDHVVAPHLSAAKMAAASLLPTWLTTKFARAE</sequence>
<dbReference type="InterPro" id="IPR057326">
    <property type="entry name" value="KR_dom"/>
</dbReference>
<evidence type="ECO:0000256" key="1">
    <source>
        <dbReference type="ARBA" id="ARBA00006484"/>
    </source>
</evidence>
<evidence type="ECO:0000259" key="3">
    <source>
        <dbReference type="SMART" id="SM00822"/>
    </source>
</evidence>
<name>A0A840YQB0_9SPHN</name>
<dbReference type="SMART" id="SM00822">
    <property type="entry name" value="PKS_KR"/>
    <property type="match status" value="1"/>
</dbReference>
<dbReference type="InterPro" id="IPR036291">
    <property type="entry name" value="NAD(P)-bd_dom_sf"/>
</dbReference>
<dbReference type="GO" id="GO:0016491">
    <property type="term" value="F:oxidoreductase activity"/>
    <property type="evidence" value="ECO:0007669"/>
    <property type="project" value="UniProtKB-KW"/>
</dbReference>
<dbReference type="Proteomes" id="UP000527143">
    <property type="component" value="Unassembled WGS sequence"/>
</dbReference>
<dbReference type="InterPro" id="IPR020904">
    <property type="entry name" value="Sc_DH/Rdtase_CS"/>
</dbReference>
<dbReference type="AlphaFoldDB" id="A0A840YQB0"/>
<dbReference type="PRINTS" id="PR00081">
    <property type="entry name" value="GDHRDH"/>
</dbReference>
<dbReference type="Gene3D" id="3.40.50.720">
    <property type="entry name" value="NAD(P)-binding Rossmann-like Domain"/>
    <property type="match status" value="1"/>
</dbReference>
<keyword evidence="5" id="KW-1185">Reference proteome</keyword>
<dbReference type="PANTHER" id="PTHR44196">
    <property type="entry name" value="DEHYDROGENASE/REDUCTASE SDR FAMILY MEMBER 7B"/>
    <property type="match status" value="1"/>
</dbReference>
<dbReference type="EMBL" id="JACIJF010000004">
    <property type="protein sequence ID" value="MBB5710692.1"/>
    <property type="molecule type" value="Genomic_DNA"/>
</dbReference>
<comment type="similarity">
    <text evidence="1">Belongs to the short-chain dehydrogenases/reductases (SDR) family.</text>
</comment>
<keyword evidence="2" id="KW-0560">Oxidoreductase</keyword>
<dbReference type="CDD" id="cd05233">
    <property type="entry name" value="SDR_c"/>
    <property type="match status" value="1"/>
</dbReference>
<evidence type="ECO:0000256" key="2">
    <source>
        <dbReference type="ARBA" id="ARBA00023002"/>
    </source>
</evidence>
<proteinExistence type="inferred from homology"/>
<evidence type="ECO:0000313" key="4">
    <source>
        <dbReference type="EMBL" id="MBB5710692.1"/>
    </source>
</evidence>